<feature type="chain" id="PRO_5023077182" evidence="1">
    <location>
        <begin position="22"/>
        <end position="120"/>
    </location>
</feature>
<protein>
    <submittedName>
        <fullName evidence="2">Uncharacterized protein</fullName>
    </submittedName>
</protein>
<proteinExistence type="predicted"/>
<reference evidence="2 3" key="1">
    <citation type="submission" date="2019-02" db="EMBL/GenBank/DDBJ databases">
        <title>Deep-cultivation of Planctomycetes and their phenomic and genomic characterization uncovers novel biology.</title>
        <authorList>
            <person name="Wiegand S."/>
            <person name="Jogler M."/>
            <person name="Boedeker C."/>
            <person name="Pinto D."/>
            <person name="Vollmers J."/>
            <person name="Rivas-Marin E."/>
            <person name="Kohn T."/>
            <person name="Peeters S.H."/>
            <person name="Heuer A."/>
            <person name="Rast P."/>
            <person name="Oberbeckmann S."/>
            <person name="Bunk B."/>
            <person name="Jeske O."/>
            <person name="Meyerdierks A."/>
            <person name="Storesund J.E."/>
            <person name="Kallscheuer N."/>
            <person name="Luecker S."/>
            <person name="Lage O.M."/>
            <person name="Pohl T."/>
            <person name="Merkel B.J."/>
            <person name="Hornburger P."/>
            <person name="Mueller R.-W."/>
            <person name="Bruemmer F."/>
            <person name="Labrenz M."/>
            <person name="Spormann A.M."/>
            <person name="Op Den Camp H."/>
            <person name="Overmann J."/>
            <person name="Amann R."/>
            <person name="Jetten M.S.M."/>
            <person name="Mascher T."/>
            <person name="Medema M.H."/>
            <person name="Devos D.P."/>
            <person name="Kaster A.-K."/>
            <person name="Ovreas L."/>
            <person name="Rohde M."/>
            <person name="Galperin M.Y."/>
            <person name="Jogler C."/>
        </authorList>
    </citation>
    <scope>NUCLEOTIDE SEQUENCE [LARGE SCALE GENOMIC DNA]</scope>
    <source>
        <strain evidence="2 3">Enr8</strain>
    </source>
</reference>
<gene>
    <name evidence="2" type="ORF">Enr8_24100</name>
</gene>
<sequence precursor="true">MHTQRLLLVLVGFLFCTGCFSGPGSEGVGVTDPEVGKTVQSQVENFVTVAQKSPRAAKGNLDLMLESLDGAADRGEGFAKVRDEAKKLQSMYQAKAKDAKLKAQMQTLKTTADALVPGSN</sequence>
<dbReference type="EMBL" id="SJPF01000003">
    <property type="protein sequence ID" value="TWT32605.1"/>
    <property type="molecule type" value="Genomic_DNA"/>
</dbReference>
<keyword evidence="1" id="KW-0732">Signal</keyword>
<organism evidence="2 3">
    <name type="scientific">Blastopirellula retiformator</name>
    <dbReference type="NCBI Taxonomy" id="2527970"/>
    <lineage>
        <taxon>Bacteria</taxon>
        <taxon>Pseudomonadati</taxon>
        <taxon>Planctomycetota</taxon>
        <taxon>Planctomycetia</taxon>
        <taxon>Pirellulales</taxon>
        <taxon>Pirellulaceae</taxon>
        <taxon>Blastopirellula</taxon>
    </lineage>
</organism>
<evidence type="ECO:0000313" key="3">
    <source>
        <dbReference type="Proteomes" id="UP000318878"/>
    </source>
</evidence>
<accession>A0A5C5V4H8</accession>
<keyword evidence="3" id="KW-1185">Reference proteome</keyword>
<feature type="signal peptide" evidence="1">
    <location>
        <begin position="1"/>
        <end position="21"/>
    </location>
</feature>
<dbReference type="OrthoDB" id="290290at2"/>
<evidence type="ECO:0000313" key="2">
    <source>
        <dbReference type="EMBL" id="TWT32605.1"/>
    </source>
</evidence>
<dbReference type="Proteomes" id="UP000318878">
    <property type="component" value="Unassembled WGS sequence"/>
</dbReference>
<dbReference type="AlphaFoldDB" id="A0A5C5V4H8"/>
<evidence type="ECO:0000256" key="1">
    <source>
        <dbReference type="SAM" id="SignalP"/>
    </source>
</evidence>
<name>A0A5C5V4H8_9BACT</name>
<dbReference type="RefSeq" id="WP_146431762.1">
    <property type="nucleotide sequence ID" value="NZ_SJPF01000003.1"/>
</dbReference>
<comment type="caution">
    <text evidence="2">The sequence shown here is derived from an EMBL/GenBank/DDBJ whole genome shotgun (WGS) entry which is preliminary data.</text>
</comment>